<dbReference type="GO" id="GO:0000139">
    <property type="term" value="C:Golgi membrane"/>
    <property type="evidence" value="ECO:0007669"/>
    <property type="project" value="UniProtKB-SubCell"/>
</dbReference>
<feature type="region of interest" description="Disordered" evidence="10">
    <location>
        <begin position="22"/>
        <end position="75"/>
    </location>
</feature>
<name>A0A5C3L8D8_COPMA</name>
<evidence type="ECO:0000256" key="7">
    <source>
        <dbReference type="ARBA" id="ARBA00022989"/>
    </source>
</evidence>
<dbReference type="Proteomes" id="UP000307440">
    <property type="component" value="Unassembled WGS sequence"/>
</dbReference>
<feature type="compositionally biased region" description="Basic and acidic residues" evidence="10">
    <location>
        <begin position="23"/>
        <end position="33"/>
    </location>
</feature>
<feature type="compositionally biased region" description="Polar residues" evidence="10">
    <location>
        <begin position="62"/>
        <end position="74"/>
    </location>
</feature>
<feature type="transmembrane region" description="Helical" evidence="11">
    <location>
        <begin position="311"/>
        <end position="332"/>
    </location>
</feature>
<dbReference type="GO" id="GO:0000022">
    <property type="term" value="P:mitotic spindle elongation"/>
    <property type="evidence" value="ECO:0007669"/>
    <property type="project" value="TreeGrafter"/>
</dbReference>
<dbReference type="EMBL" id="ML210150">
    <property type="protein sequence ID" value="TFK29294.1"/>
    <property type="molecule type" value="Genomic_DNA"/>
</dbReference>
<dbReference type="GO" id="GO:0016192">
    <property type="term" value="P:vesicle-mediated transport"/>
    <property type="evidence" value="ECO:0007669"/>
    <property type="project" value="TreeGrafter"/>
</dbReference>
<dbReference type="OrthoDB" id="166803at2759"/>
<comment type="function">
    <text evidence="1">Golgi membrane protein involved in vesicular trafficking and spindle migration.</text>
</comment>
<gene>
    <name evidence="13" type="ORF">FA15DRAFT_664214</name>
</gene>
<accession>A0A5C3L8D8</accession>
<evidence type="ECO:0000256" key="5">
    <source>
        <dbReference type="ARBA" id="ARBA00020673"/>
    </source>
</evidence>
<feature type="region of interest" description="Disordered" evidence="10">
    <location>
        <begin position="343"/>
        <end position="386"/>
    </location>
</feature>
<evidence type="ECO:0000256" key="11">
    <source>
        <dbReference type="SAM" id="Phobius"/>
    </source>
</evidence>
<feature type="compositionally biased region" description="Low complexity" evidence="10">
    <location>
        <begin position="45"/>
        <end position="61"/>
    </location>
</feature>
<evidence type="ECO:0000313" key="13">
    <source>
        <dbReference type="EMBL" id="TFK29294.1"/>
    </source>
</evidence>
<evidence type="ECO:0000256" key="4">
    <source>
        <dbReference type="ARBA" id="ARBA00013533"/>
    </source>
</evidence>
<feature type="transmembrane region" description="Helical" evidence="11">
    <location>
        <begin position="154"/>
        <end position="174"/>
    </location>
</feature>
<evidence type="ECO:0000259" key="12">
    <source>
        <dbReference type="Pfam" id="PF09335"/>
    </source>
</evidence>
<evidence type="ECO:0000256" key="1">
    <source>
        <dbReference type="ARBA" id="ARBA00002978"/>
    </source>
</evidence>
<evidence type="ECO:0000313" key="14">
    <source>
        <dbReference type="Proteomes" id="UP000307440"/>
    </source>
</evidence>
<evidence type="ECO:0000256" key="6">
    <source>
        <dbReference type="ARBA" id="ARBA00022692"/>
    </source>
</evidence>
<feature type="domain" description="VTT" evidence="12">
    <location>
        <begin position="173"/>
        <end position="289"/>
    </location>
</feature>
<protein>
    <recommendedName>
        <fullName evidence="4">Golgi apparatus membrane protein TVP38</fullName>
    </recommendedName>
    <alternativeName>
        <fullName evidence="5">Golgi apparatus membrane protein tvp38</fullName>
    </alternativeName>
</protein>
<evidence type="ECO:0000256" key="10">
    <source>
        <dbReference type="SAM" id="MobiDB-lite"/>
    </source>
</evidence>
<dbReference type="STRING" id="230819.A0A5C3L8D8"/>
<dbReference type="Pfam" id="PF09335">
    <property type="entry name" value="VTT_dom"/>
    <property type="match status" value="1"/>
</dbReference>
<evidence type="ECO:0000256" key="2">
    <source>
        <dbReference type="ARBA" id="ARBA00004653"/>
    </source>
</evidence>
<sequence>MAPIHIRPLETDLISLATPSEEYNEKYQFEPHTKATRQSSPPPRSNQAQSFSQISSSKFASHPQQNAPTRSSNRPAYIAPPPFVSLAHNHRHLHNTPCTRPPKGLRIARALRPWIPMILYALTSLVFVVGIAMYRTELFEFLDELSRWLRADEQYGHTVLFFLIFLTTIPPIPLYSTLIILSGYTFGAWVGAIISYFAALFGALVVFVVSRALFRESIGNWLNSYTRIKRVVRAIEKRPKLLFLIRLAPYPYNVLNCLLAASPTLTLHTYTVCTALSLFKVIIHTSIGASIHSFKDFHVDSSEDEGSADSLAHMSTLGGIVLCVAILVYLSIVARRAVDEELDDEPLTAQDAEETESFLSEDVETGLSPTSSRDSPRLSLRATQPMTEVPFSSNRLIAPLSSSYRASFDLNAEPSPSGQRQWS</sequence>
<keyword evidence="7 11" id="KW-1133">Transmembrane helix</keyword>
<comment type="subcellular location">
    <subcellularLocation>
        <location evidence="2">Golgi apparatus membrane</location>
        <topology evidence="2">Multi-pass membrane protein</topology>
    </subcellularLocation>
</comment>
<dbReference type="AlphaFoldDB" id="A0A5C3L8D8"/>
<feature type="transmembrane region" description="Helical" evidence="11">
    <location>
        <begin position="186"/>
        <end position="214"/>
    </location>
</feature>
<dbReference type="InterPro" id="IPR032816">
    <property type="entry name" value="VTT_dom"/>
</dbReference>
<keyword evidence="9 11" id="KW-0472">Membrane</keyword>
<dbReference type="PANTHER" id="PTHR47549:SF3">
    <property type="entry name" value="GOLGI APPARATUS MEMBRANE PROTEIN TVP38"/>
    <property type="match status" value="1"/>
</dbReference>
<evidence type="ECO:0000256" key="8">
    <source>
        <dbReference type="ARBA" id="ARBA00023034"/>
    </source>
</evidence>
<evidence type="ECO:0000256" key="9">
    <source>
        <dbReference type="ARBA" id="ARBA00023136"/>
    </source>
</evidence>
<proteinExistence type="inferred from homology"/>
<keyword evidence="8" id="KW-0333">Golgi apparatus</keyword>
<keyword evidence="14" id="KW-1185">Reference proteome</keyword>
<feature type="transmembrane region" description="Helical" evidence="11">
    <location>
        <begin position="114"/>
        <end position="134"/>
    </location>
</feature>
<dbReference type="InterPro" id="IPR051076">
    <property type="entry name" value="Golgi_membrane_TVP38/TMEM64"/>
</dbReference>
<dbReference type="PANTHER" id="PTHR47549">
    <property type="entry name" value="GOLGI APPARATUS MEMBRANE PROTEIN TVP38-RELATED"/>
    <property type="match status" value="1"/>
</dbReference>
<reference evidence="13 14" key="1">
    <citation type="journal article" date="2019" name="Nat. Ecol. Evol.">
        <title>Megaphylogeny resolves global patterns of mushroom evolution.</title>
        <authorList>
            <person name="Varga T."/>
            <person name="Krizsan K."/>
            <person name="Foldi C."/>
            <person name="Dima B."/>
            <person name="Sanchez-Garcia M."/>
            <person name="Sanchez-Ramirez S."/>
            <person name="Szollosi G.J."/>
            <person name="Szarkandi J.G."/>
            <person name="Papp V."/>
            <person name="Albert L."/>
            <person name="Andreopoulos W."/>
            <person name="Angelini C."/>
            <person name="Antonin V."/>
            <person name="Barry K.W."/>
            <person name="Bougher N.L."/>
            <person name="Buchanan P."/>
            <person name="Buyck B."/>
            <person name="Bense V."/>
            <person name="Catcheside P."/>
            <person name="Chovatia M."/>
            <person name="Cooper J."/>
            <person name="Damon W."/>
            <person name="Desjardin D."/>
            <person name="Finy P."/>
            <person name="Geml J."/>
            <person name="Haridas S."/>
            <person name="Hughes K."/>
            <person name="Justo A."/>
            <person name="Karasinski D."/>
            <person name="Kautmanova I."/>
            <person name="Kiss B."/>
            <person name="Kocsube S."/>
            <person name="Kotiranta H."/>
            <person name="LaButti K.M."/>
            <person name="Lechner B.E."/>
            <person name="Liimatainen K."/>
            <person name="Lipzen A."/>
            <person name="Lukacs Z."/>
            <person name="Mihaltcheva S."/>
            <person name="Morgado L.N."/>
            <person name="Niskanen T."/>
            <person name="Noordeloos M.E."/>
            <person name="Ohm R.A."/>
            <person name="Ortiz-Santana B."/>
            <person name="Ovrebo C."/>
            <person name="Racz N."/>
            <person name="Riley R."/>
            <person name="Savchenko A."/>
            <person name="Shiryaev A."/>
            <person name="Soop K."/>
            <person name="Spirin V."/>
            <person name="Szebenyi C."/>
            <person name="Tomsovsky M."/>
            <person name="Tulloss R.E."/>
            <person name="Uehling J."/>
            <person name="Grigoriev I.V."/>
            <person name="Vagvolgyi C."/>
            <person name="Papp T."/>
            <person name="Martin F.M."/>
            <person name="Miettinen O."/>
            <person name="Hibbett D.S."/>
            <person name="Nagy L.G."/>
        </authorList>
    </citation>
    <scope>NUCLEOTIDE SEQUENCE [LARGE SCALE GENOMIC DNA]</scope>
    <source>
        <strain evidence="13 14">CBS 121175</strain>
    </source>
</reference>
<keyword evidence="6 11" id="KW-0812">Transmembrane</keyword>
<comment type="similarity">
    <text evidence="3">Belongs to the TVP38/TMEM64 family.</text>
</comment>
<feature type="compositionally biased region" description="Acidic residues" evidence="10">
    <location>
        <begin position="343"/>
        <end position="364"/>
    </location>
</feature>
<evidence type="ECO:0000256" key="3">
    <source>
        <dbReference type="ARBA" id="ARBA00008640"/>
    </source>
</evidence>
<organism evidence="13 14">
    <name type="scientific">Coprinopsis marcescibilis</name>
    <name type="common">Agaric fungus</name>
    <name type="synonym">Psathyrella marcescibilis</name>
    <dbReference type="NCBI Taxonomy" id="230819"/>
    <lineage>
        <taxon>Eukaryota</taxon>
        <taxon>Fungi</taxon>
        <taxon>Dikarya</taxon>
        <taxon>Basidiomycota</taxon>
        <taxon>Agaricomycotina</taxon>
        <taxon>Agaricomycetes</taxon>
        <taxon>Agaricomycetidae</taxon>
        <taxon>Agaricales</taxon>
        <taxon>Agaricineae</taxon>
        <taxon>Psathyrellaceae</taxon>
        <taxon>Coprinopsis</taxon>
    </lineage>
</organism>